<dbReference type="AlphaFoldDB" id="A0A9N9BYT0"/>
<protein>
    <submittedName>
        <fullName evidence="2">3925_t:CDS:1</fullName>
    </submittedName>
</protein>
<feature type="coiled-coil region" evidence="1">
    <location>
        <begin position="8"/>
        <end position="73"/>
    </location>
</feature>
<organism evidence="2 3">
    <name type="scientific">Cetraspora pellucida</name>
    <dbReference type="NCBI Taxonomy" id="1433469"/>
    <lineage>
        <taxon>Eukaryota</taxon>
        <taxon>Fungi</taxon>
        <taxon>Fungi incertae sedis</taxon>
        <taxon>Mucoromycota</taxon>
        <taxon>Glomeromycotina</taxon>
        <taxon>Glomeromycetes</taxon>
        <taxon>Diversisporales</taxon>
        <taxon>Gigasporaceae</taxon>
        <taxon>Cetraspora</taxon>
    </lineage>
</organism>
<evidence type="ECO:0000313" key="3">
    <source>
        <dbReference type="Proteomes" id="UP000789759"/>
    </source>
</evidence>
<comment type="caution">
    <text evidence="2">The sequence shown here is derived from an EMBL/GenBank/DDBJ whole genome shotgun (WGS) entry which is preliminary data.</text>
</comment>
<evidence type="ECO:0000313" key="2">
    <source>
        <dbReference type="EMBL" id="CAG8581811.1"/>
    </source>
</evidence>
<keyword evidence="3" id="KW-1185">Reference proteome</keyword>
<dbReference type="EMBL" id="CAJVQA010003725">
    <property type="protein sequence ID" value="CAG8581811.1"/>
    <property type="molecule type" value="Genomic_DNA"/>
</dbReference>
<accession>A0A9N9BYT0</accession>
<reference evidence="2" key="1">
    <citation type="submission" date="2021-06" db="EMBL/GenBank/DDBJ databases">
        <authorList>
            <person name="Kallberg Y."/>
            <person name="Tangrot J."/>
            <person name="Rosling A."/>
        </authorList>
    </citation>
    <scope>NUCLEOTIDE SEQUENCE</scope>
    <source>
        <strain evidence="2">FL966</strain>
    </source>
</reference>
<sequence>MTDSQTTIASLRELNSKLKVEITELRKKYSKVEAENMKLRQIIKENTKRDARVEELEQKNIELEIRLVILEQEEKGISTKDALQSLIISCNEESNISSHEVTTSGNSDTHQELETFTSPTSVKTISLEEKEENEFLDSMYKEQSSLLQTEVSELKQDNEINKNQIVEHDLIQKLHLPTKENDSSIKIGNDQTNAKVSTSSNSTHGYAYFHNKILGRYPDIYREFSSKKFNYYEIIDKSLCPICKLNHRDEKSIRDKYEAGSYFIKYEQQEIEIIVKILTDDYCKWHANLVDLPSFQTEKIHSRLYRAYTEETKLDP</sequence>
<name>A0A9N9BYT0_9GLOM</name>
<dbReference type="OrthoDB" id="2425383at2759"/>
<proteinExistence type="predicted"/>
<dbReference type="Proteomes" id="UP000789759">
    <property type="component" value="Unassembled WGS sequence"/>
</dbReference>
<gene>
    <name evidence="2" type="ORF">CPELLU_LOCUS6124</name>
</gene>
<keyword evidence="1" id="KW-0175">Coiled coil</keyword>
<evidence type="ECO:0000256" key="1">
    <source>
        <dbReference type="SAM" id="Coils"/>
    </source>
</evidence>